<feature type="region of interest" description="Disordered" evidence="1">
    <location>
        <begin position="1"/>
        <end position="32"/>
    </location>
</feature>
<organism evidence="2 3">
    <name type="scientific">Pan troglodytes</name>
    <name type="common">Chimpanzee</name>
    <dbReference type="NCBI Taxonomy" id="9598"/>
    <lineage>
        <taxon>Eukaryota</taxon>
        <taxon>Metazoa</taxon>
        <taxon>Chordata</taxon>
        <taxon>Craniata</taxon>
        <taxon>Vertebrata</taxon>
        <taxon>Euteleostomi</taxon>
        <taxon>Mammalia</taxon>
        <taxon>Eutheria</taxon>
        <taxon>Euarchontoglires</taxon>
        <taxon>Primates</taxon>
        <taxon>Haplorrhini</taxon>
        <taxon>Catarrhini</taxon>
        <taxon>Hominidae</taxon>
        <taxon>Pan</taxon>
    </lineage>
</organism>
<proteinExistence type="predicted"/>
<dbReference type="InterPro" id="IPR036034">
    <property type="entry name" value="PDZ_sf"/>
</dbReference>
<dbReference type="Proteomes" id="UP000236370">
    <property type="component" value="Unassembled WGS sequence"/>
</dbReference>
<dbReference type="AlphaFoldDB" id="A0A2J8PQQ6"/>
<dbReference type="Gene3D" id="2.30.42.10">
    <property type="match status" value="1"/>
</dbReference>
<reference evidence="2 3" key="1">
    <citation type="submission" date="2017-12" db="EMBL/GenBank/DDBJ databases">
        <title>High-resolution comparative analysis of great ape genomes.</title>
        <authorList>
            <person name="Pollen A."/>
            <person name="Hastie A."/>
            <person name="Hormozdiari F."/>
            <person name="Dougherty M."/>
            <person name="Liu R."/>
            <person name="Chaisson M."/>
            <person name="Hoppe E."/>
            <person name="Hill C."/>
            <person name="Pang A."/>
            <person name="Hillier L."/>
            <person name="Baker C."/>
            <person name="Armstrong J."/>
            <person name="Shendure J."/>
            <person name="Paten B."/>
            <person name="Wilson R."/>
            <person name="Chao H."/>
            <person name="Schneider V."/>
            <person name="Ventura M."/>
            <person name="Kronenberg Z."/>
            <person name="Murali S."/>
            <person name="Gordon D."/>
            <person name="Cantsilieris S."/>
            <person name="Munson K."/>
            <person name="Nelson B."/>
            <person name="Raja A."/>
            <person name="Underwood J."/>
            <person name="Diekhans M."/>
            <person name="Fiddes I."/>
            <person name="Haussler D."/>
            <person name="Eichler E."/>
        </authorList>
    </citation>
    <scope>NUCLEOTIDE SEQUENCE [LARGE SCALE GENOMIC DNA]</scope>
    <source>
        <strain evidence="2">Yerkes chimp pedigree #C0471</strain>
    </source>
</reference>
<accession>A0A2J8PQQ6</accession>
<evidence type="ECO:0000313" key="2">
    <source>
        <dbReference type="EMBL" id="PNI86352.1"/>
    </source>
</evidence>
<protein>
    <submittedName>
        <fullName evidence="2">GORASP2 isoform 3</fullName>
    </submittedName>
</protein>
<sequence length="32" mass="3367">MGSSQSVEIPGGGTEGYHVLRVQENSPGHRAE</sequence>
<gene>
    <name evidence="2" type="ORF">CK820_G0001464</name>
</gene>
<evidence type="ECO:0000313" key="3">
    <source>
        <dbReference type="Proteomes" id="UP000236370"/>
    </source>
</evidence>
<comment type="caution">
    <text evidence="2">The sequence shown here is derived from an EMBL/GenBank/DDBJ whole genome shotgun (WGS) entry which is preliminary data.</text>
</comment>
<dbReference type="EMBL" id="NBAG03000211">
    <property type="protein sequence ID" value="PNI86352.1"/>
    <property type="molecule type" value="Genomic_DNA"/>
</dbReference>
<dbReference type="SMR" id="A0A2J8PQQ6"/>
<name>A0A2J8PQQ6_PANTR</name>
<evidence type="ECO:0000256" key="1">
    <source>
        <dbReference type="SAM" id="MobiDB-lite"/>
    </source>
</evidence>